<comment type="caution">
    <text evidence="1">The sequence shown here is derived from an EMBL/GenBank/DDBJ whole genome shotgun (WGS) entry which is preliminary data.</text>
</comment>
<organism evidence="1 2">
    <name type="scientific">Acidipila rosea</name>
    <dbReference type="NCBI Taxonomy" id="768535"/>
    <lineage>
        <taxon>Bacteria</taxon>
        <taxon>Pseudomonadati</taxon>
        <taxon>Acidobacteriota</taxon>
        <taxon>Terriglobia</taxon>
        <taxon>Terriglobales</taxon>
        <taxon>Acidobacteriaceae</taxon>
        <taxon>Acidipila</taxon>
    </lineage>
</organism>
<dbReference type="InterPro" id="IPR016084">
    <property type="entry name" value="Haem_Oase-like_multi-hlx"/>
</dbReference>
<dbReference type="CDD" id="cd19166">
    <property type="entry name" value="HemeO-bac"/>
    <property type="match status" value="1"/>
</dbReference>
<protein>
    <submittedName>
        <fullName evidence="1">Heme oxygenase</fullName>
    </submittedName>
</protein>
<keyword evidence="2" id="KW-1185">Reference proteome</keyword>
<evidence type="ECO:0000313" key="1">
    <source>
        <dbReference type="EMBL" id="TCK69724.1"/>
    </source>
</evidence>
<gene>
    <name evidence="1" type="ORF">C7378_3470</name>
</gene>
<dbReference type="EMBL" id="SMGK01000008">
    <property type="protein sequence ID" value="TCK69724.1"/>
    <property type="molecule type" value="Genomic_DNA"/>
</dbReference>
<dbReference type="GO" id="GO:0006788">
    <property type="term" value="P:heme oxidation"/>
    <property type="evidence" value="ECO:0007669"/>
    <property type="project" value="InterPro"/>
</dbReference>
<name>A0A4R1KWW0_9BACT</name>
<reference evidence="1 2" key="1">
    <citation type="submission" date="2019-03" db="EMBL/GenBank/DDBJ databases">
        <title>Genomic Encyclopedia of Type Strains, Phase IV (KMG-IV): sequencing the most valuable type-strain genomes for metagenomic binning, comparative biology and taxonomic classification.</title>
        <authorList>
            <person name="Goeker M."/>
        </authorList>
    </citation>
    <scope>NUCLEOTIDE SEQUENCE [LARGE SCALE GENOMIC DNA]</scope>
    <source>
        <strain evidence="1 2">DSM 103428</strain>
    </source>
</reference>
<dbReference type="SUPFAM" id="SSF48613">
    <property type="entry name" value="Heme oxygenase-like"/>
    <property type="match status" value="1"/>
</dbReference>
<accession>A0A4R1KWW0</accession>
<proteinExistence type="predicted"/>
<dbReference type="RefSeq" id="WP_131999380.1">
    <property type="nucleotide sequence ID" value="NZ_SMGK01000008.1"/>
</dbReference>
<dbReference type="OrthoDB" id="114943at2"/>
<sequence length="231" mass="25823">MQPTHRIVTDSYLLWKIIDSWVKCSIWARLGSLVGEYLLIVQTLKLHTAELHSRIEQRLPLMDAALTLNSYRETLAAYCGFYATWEFAAANILHPVLAAAVRERSKLPLLEADLAELNYSEVVEPLPSFLLPDFRQDAQLIGSMYVLEGSTLGGQLIARHLERKLGLKNGVGYSFFRGYGSQTSERWTAFKALAEHLTPPDSIGAAILAARQTFVAIEEWVCRDVATVASQ</sequence>
<dbReference type="GO" id="GO:0004392">
    <property type="term" value="F:heme oxygenase (decyclizing) activity"/>
    <property type="evidence" value="ECO:0007669"/>
    <property type="project" value="InterPro"/>
</dbReference>
<dbReference type="AlphaFoldDB" id="A0A4R1KWW0"/>
<dbReference type="Gene3D" id="1.20.910.10">
    <property type="entry name" value="Heme oxygenase-like"/>
    <property type="match status" value="1"/>
</dbReference>
<evidence type="ECO:0000313" key="2">
    <source>
        <dbReference type="Proteomes" id="UP000295210"/>
    </source>
</evidence>
<dbReference type="Pfam" id="PF01126">
    <property type="entry name" value="Heme_oxygenase"/>
    <property type="match status" value="1"/>
</dbReference>
<dbReference type="Proteomes" id="UP000295210">
    <property type="component" value="Unassembled WGS sequence"/>
</dbReference>
<dbReference type="InterPro" id="IPR016053">
    <property type="entry name" value="Haem_Oase-like"/>
</dbReference>